<accession>A0AAW5EC69</accession>
<keyword evidence="6 8" id="KW-0717">Septation</keyword>
<sequence length="562" mass="65640">MEIIIGIIVVVVGVIIFGFYSRKKIYKEVDRLEAWKIDMMNRPVTDEISKVKELNMTGQTEELFERWRREWDEVVTVALPDVEELLFDAEDYADKYRFTKAKKVTGQIEAILNTAESNISKILEELKDLVGSEEKNRVEIDELKIHYRELKKTLLAHRHTFGKSEIKLESKLDEINGKFAEFEDTTNHGNYFEAREIVLIIKDSLQTTREQMNDIPDVLQACQTTIPNQLDEILEGHAQMGIDGFLLDHIHVEKEIEQLRSKAADYIIMTENLEVEEVKKGIEELKESMDTLYDLLEEEVKANQFVNTETEEIAKSLEDLVENSKKTEDETTFVQQSYRLTEDDLDRHRNIVKEIKQLVKQYVFIQNKLDEDHIAYSIIRSELENIYRGIQKVKEDHFSYSEMLQTLRKDEMHAREKISEMRKTLIEANRIINKSNIPGLPQKYTELVADAKHSLTQVVLKLEEKPLNMNAVNNTLQDALDLITKTYESTEEMIEQVYLAEKVIQYGNRYRRRNQTIAESLQEAELSFRNYDYALALEQAATAIEDIEPGALKRIEKLIEME</sequence>
<comment type="function">
    <text evidence="8">Negative regulator of FtsZ ring formation; modulates the frequency and position of FtsZ ring formation. Inhibits FtsZ ring formation at polar sites. Interacts either with FtsZ or with one of its binding partners to promote depolymerization.</text>
</comment>
<dbReference type="GO" id="GO:0005940">
    <property type="term" value="C:septin ring"/>
    <property type="evidence" value="ECO:0007669"/>
    <property type="project" value="InterPro"/>
</dbReference>
<proteinExistence type="inferred from homology"/>
<feature type="coiled-coil region" evidence="8">
    <location>
        <begin position="256"/>
        <end position="327"/>
    </location>
</feature>
<reference evidence="10" key="1">
    <citation type="submission" date="2022-02" db="EMBL/GenBank/DDBJ databases">
        <title>Fredinandcohnia quinoae sp. nov. isolated from Chenopodium quinoa seeds.</title>
        <authorList>
            <person name="Saati-Santamaria Z."/>
            <person name="Flores-Felix J.D."/>
            <person name="Igual J.M."/>
            <person name="Velazquez E."/>
            <person name="Garcia-Fraile P."/>
            <person name="Martinez-Molina E."/>
        </authorList>
    </citation>
    <scope>NUCLEOTIDE SEQUENCE</scope>
    <source>
        <strain evidence="10">SECRCQ15</strain>
    </source>
</reference>
<evidence type="ECO:0000256" key="9">
    <source>
        <dbReference type="SAM" id="Phobius"/>
    </source>
</evidence>
<evidence type="ECO:0000313" key="11">
    <source>
        <dbReference type="Proteomes" id="UP001431131"/>
    </source>
</evidence>
<evidence type="ECO:0000256" key="1">
    <source>
        <dbReference type="ARBA" id="ARBA00022618"/>
    </source>
</evidence>
<keyword evidence="4 8" id="KW-0175">Coiled coil</keyword>
<keyword evidence="1 8" id="KW-0132">Cell division</keyword>
<keyword evidence="11" id="KW-1185">Reference proteome</keyword>
<feature type="topological domain" description="Extracellular" evidence="8">
    <location>
        <begin position="1"/>
        <end position="2"/>
    </location>
</feature>
<name>A0AAW5EC69_9BACI</name>
<comment type="subcellular location">
    <subcellularLocation>
        <location evidence="8">Cell membrane</location>
        <topology evidence="8">Single-pass membrane protein</topology>
    </subcellularLocation>
    <text evidence="8">Colocalized with FtsZ to the nascent septal site.</text>
</comment>
<dbReference type="Pfam" id="PF06160">
    <property type="entry name" value="EzrA"/>
    <property type="match status" value="1"/>
</dbReference>
<dbReference type="GO" id="GO:0005886">
    <property type="term" value="C:plasma membrane"/>
    <property type="evidence" value="ECO:0007669"/>
    <property type="project" value="UniProtKB-SubCell"/>
</dbReference>
<evidence type="ECO:0000256" key="8">
    <source>
        <dbReference type="HAMAP-Rule" id="MF_00728"/>
    </source>
</evidence>
<comment type="caution">
    <text evidence="10">The sequence shown here is derived from an EMBL/GenBank/DDBJ whole genome shotgun (WGS) entry which is preliminary data.</text>
</comment>
<keyword evidence="8" id="KW-1003">Cell membrane</keyword>
<protein>
    <recommendedName>
        <fullName evidence="8">Septation ring formation regulator EzrA</fullName>
    </recommendedName>
</protein>
<organism evidence="10 11">
    <name type="scientific">Fredinandcohnia quinoae</name>
    <dbReference type="NCBI Taxonomy" id="2918902"/>
    <lineage>
        <taxon>Bacteria</taxon>
        <taxon>Bacillati</taxon>
        <taxon>Bacillota</taxon>
        <taxon>Bacilli</taxon>
        <taxon>Bacillales</taxon>
        <taxon>Bacillaceae</taxon>
        <taxon>Fredinandcohnia</taxon>
    </lineage>
</organism>
<evidence type="ECO:0000256" key="6">
    <source>
        <dbReference type="ARBA" id="ARBA00023210"/>
    </source>
</evidence>
<evidence type="ECO:0000256" key="7">
    <source>
        <dbReference type="ARBA" id="ARBA00023306"/>
    </source>
</evidence>
<evidence type="ECO:0000313" key="10">
    <source>
        <dbReference type="EMBL" id="MCH1627582.1"/>
    </source>
</evidence>
<evidence type="ECO:0000256" key="3">
    <source>
        <dbReference type="ARBA" id="ARBA00022989"/>
    </source>
</evidence>
<dbReference type="HAMAP" id="MF_00728">
    <property type="entry name" value="EzrA"/>
    <property type="match status" value="1"/>
</dbReference>
<dbReference type="GO" id="GO:0000917">
    <property type="term" value="P:division septum assembly"/>
    <property type="evidence" value="ECO:0007669"/>
    <property type="project" value="UniProtKB-KW"/>
</dbReference>
<dbReference type="InterPro" id="IPR010379">
    <property type="entry name" value="EzrA"/>
</dbReference>
<evidence type="ECO:0000256" key="2">
    <source>
        <dbReference type="ARBA" id="ARBA00022692"/>
    </source>
</evidence>
<evidence type="ECO:0000256" key="5">
    <source>
        <dbReference type="ARBA" id="ARBA00023136"/>
    </source>
</evidence>
<gene>
    <name evidence="8 10" type="primary">ezrA</name>
    <name evidence="10" type="ORF">MJG50_19785</name>
</gene>
<evidence type="ECO:0000256" key="4">
    <source>
        <dbReference type="ARBA" id="ARBA00023054"/>
    </source>
</evidence>
<keyword evidence="3 8" id="KW-1133">Transmembrane helix</keyword>
<comment type="similarity">
    <text evidence="8">Belongs to the EzrA family.</text>
</comment>
<dbReference type="AlphaFoldDB" id="A0AAW5EC69"/>
<dbReference type="GO" id="GO:0000921">
    <property type="term" value="P:septin ring assembly"/>
    <property type="evidence" value="ECO:0007669"/>
    <property type="project" value="InterPro"/>
</dbReference>
<dbReference type="NCBIfam" id="NF003413">
    <property type="entry name" value="PRK04778.1-7"/>
    <property type="match status" value="1"/>
</dbReference>
<feature type="transmembrane region" description="Helical" evidence="9">
    <location>
        <begin position="6"/>
        <end position="22"/>
    </location>
</feature>
<dbReference type="EMBL" id="JAKTTI010000046">
    <property type="protein sequence ID" value="MCH1627582.1"/>
    <property type="molecule type" value="Genomic_DNA"/>
</dbReference>
<keyword evidence="2 8" id="KW-0812">Transmembrane</keyword>
<dbReference type="RefSeq" id="WP_240257502.1">
    <property type="nucleotide sequence ID" value="NZ_JAKTTI010000046.1"/>
</dbReference>
<keyword evidence="7 8" id="KW-0131">Cell cycle</keyword>
<feature type="topological domain" description="Cytoplasmic" evidence="8">
    <location>
        <begin position="22"/>
        <end position="562"/>
    </location>
</feature>
<keyword evidence="5 8" id="KW-0472">Membrane</keyword>
<dbReference type="Proteomes" id="UP001431131">
    <property type="component" value="Unassembled WGS sequence"/>
</dbReference>